<dbReference type="AlphaFoldDB" id="A0AA48HY29"/>
<sequence>MNDSTTQQPNDPDSKELGISSLTNSIEGLSDLVNLKAKHIEQELSKKYGTNLHCGQPCLR</sequence>
<organism evidence="1 2">
    <name type="scientific">Planctobacterium marinum</name>
    <dbReference type="NCBI Taxonomy" id="1631968"/>
    <lineage>
        <taxon>Bacteria</taxon>
        <taxon>Pseudomonadati</taxon>
        <taxon>Pseudomonadota</taxon>
        <taxon>Gammaproteobacteria</taxon>
        <taxon>Alteromonadales</taxon>
        <taxon>Alteromonadaceae</taxon>
        <taxon>Planctobacterium</taxon>
    </lineage>
</organism>
<dbReference type="RefSeq" id="WP_338292721.1">
    <property type="nucleotide sequence ID" value="NZ_AP027272.1"/>
</dbReference>
<dbReference type="Proteomes" id="UP001333710">
    <property type="component" value="Chromosome"/>
</dbReference>
<evidence type="ECO:0000313" key="1">
    <source>
        <dbReference type="EMBL" id="BDX06715.1"/>
    </source>
</evidence>
<name>A0AA48HY29_9ALTE</name>
<gene>
    <name evidence="1" type="ORF">MACH26_22360</name>
</gene>
<protein>
    <submittedName>
        <fullName evidence="1">Uncharacterized protein</fullName>
    </submittedName>
</protein>
<evidence type="ECO:0000313" key="2">
    <source>
        <dbReference type="Proteomes" id="UP001333710"/>
    </source>
</evidence>
<keyword evidence="2" id="KW-1185">Reference proteome</keyword>
<dbReference type="EMBL" id="AP027272">
    <property type="protein sequence ID" value="BDX06715.1"/>
    <property type="molecule type" value="Genomic_DNA"/>
</dbReference>
<dbReference type="KEGG" id="pmaw:MACH26_22360"/>
<reference evidence="1" key="1">
    <citation type="submission" date="2023-01" db="EMBL/GenBank/DDBJ databases">
        <title>Complete genome sequence of Planctobacterium marinum strain Dej080120_11.</title>
        <authorList>
            <person name="Ueki S."/>
            <person name="Maruyama F."/>
        </authorList>
    </citation>
    <scope>NUCLEOTIDE SEQUENCE</scope>
    <source>
        <strain evidence="1">Dej080120_11</strain>
    </source>
</reference>
<accession>A0AA48HY29</accession>
<proteinExistence type="predicted"/>